<dbReference type="Proteomes" id="UP000036847">
    <property type="component" value="Chromosome"/>
</dbReference>
<proteinExistence type="predicted"/>
<evidence type="ECO:0000313" key="1">
    <source>
        <dbReference type="EMBL" id="QCQ37256.1"/>
    </source>
</evidence>
<dbReference type="Pfam" id="PF13181">
    <property type="entry name" value="TPR_8"/>
    <property type="match status" value="1"/>
</dbReference>
<dbReference type="Gene3D" id="1.25.40.10">
    <property type="entry name" value="Tetratricopeptide repeat domain"/>
    <property type="match status" value="1"/>
</dbReference>
<evidence type="ECO:0000313" key="3">
    <source>
        <dbReference type="Proteomes" id="UP000028294"/>
    </source>
</evidence>
<gene>
    <name evidence="2" type="ORF">EC80_014335</name>
    <name evidence="1" type="ORF">IA74_014700</name>
</gene>
<evidence type="ECO:0000313" key="4">
    <source>
        <dbReference type="Proteomes" id="UP000036847"/>
    </source>
</evidence>
<accession>A0A9D2VN80</accession>
<reference evidence="2" key="1">
    <citation type="book" date="2014" name="THE 24TH EUROPEAN CONGRESS OF CLINICAL MICROBIOLOGY AND INFECTIOUS DISEASES" publisher="ECCMID 2014" city="Barcelona, Spain">
        <title>Identification of resistance genes in three multidrug-resistant Bacteroides fragilis isolates by whole genome sequencing.</title>
        <editorList>
            <person name="Unknown"/>
            <person name="A."/>
        </editorList>
        <authorList>
            <person name="Sydenham T.V."/>
            <person name="Hasman H."/>
            <person name="Wang M."/>
            <person name="Soki J."/>
            <person name="Nagy E."/>
            <person name="Justesen U.S."/>
        </authorList>
    </citation>
    <scope>NUCLEOTIDE SEQUENCE</scope>
    <source>
        <strain evidence="2">DCMSKEJBY0001B</strain>
    </source>
</reference>
<name>A0A9D2VN80_BACFG</name>
<dbReference type="InterPro" id="IPR011990">
    <property type="entry name" value="TPR-like_helical_dom_sf"/>
</dbReference>
<dbReference type="InterPro" id="IPR019734">
    <property type="entry name" value="TPR_rpt"/>
</dbReference>
<dbReference type="EMBL" id="CP036546">
    <property type="protein sequence ID" value="QCQ45947.1"/>
    <property type="molecule type" value="Genomic_DNA"/>
</dbReference>
<sequence length="99" mass="11609">METKLEFYKAIRLLDCGKMERAMEILQEVIKTSQEEKDDLSFIRSNCVLGELYFGLNDFDKSRFHLEAALNTMNNCNLEKDLFDYEKLSASKILMKLTK</sequence>
<dbReference type="SUPFAM" id="SSF48452">
    <property type="entry name" value="TPR-like"/>
    <property type="match status" value="1"/>
</dbReference>
<evidence type="ECO:0008006" key="5">
    <source>
        <dbReference type="Google" id="ProtNLM"/>
    </source>
</evidence>
<dbReference type="OrthoDB" id="1076385at2"/>
<organism evidence="2 4">
    <name type="scientific">Bacteroides fragilis</name>
    <dbReference type="NCBI Taxonomy" id="817"/>
    <lineage>
        <taxon>Bacteria</taxon>
        <taxon>Pseudomonadati</taxon>
        <taxon>Bacteroidota</taxon>
        <taxon>Bacteroidia</taxon>
        <taxon>Bacteroidales</taxon>
        <taxon>Bacteroidaceae</taxon>
        <taxon>Bacteroides</taxon>
    </lineage>
</organism>
<dbReference type="RefSeq" id="WP_032536035.1">
    <property type="nucleotide sequence ID" value="NZ_CP036546.1"/>
</dbReference>
<dbReference type="EMBL" id="CP036553">
    <property type="protein sequence ID" value="QCQ37256.1"/>
    <property type="molecule type" value="Genomic_DNA"/>
</dbReference>
<reference evidence="3 4" key="2">
    <citation type="submission" date="2019-03" db="EMBL/GenBank/DDBJ databases">
        <title>Complete genome assembly of MDR B. fragilis.</title>
        <authorList>
            <person name="Sydenham T.V."/>
            <person name="Hasman H."/>
            <person name="Justesen U.S."/>
        </authorList>
    </citation>
    <scope>NUCLEOTIDE SEQUENCE [LARGE SCALE GENOMIC DNA]</scope>
    <source>
        <strain evidence="1 3">DCMOUH0067B</strain>
        <strain evidence="2 4">DCMSKEJBY0001B</strain>
    </source>
</reference>
<protein>
    <recommendedName>
        <fullName evidence="5">Tetratricopeptide repeat protein</fullName>
    </recommendedName>
</protein>
<dbReference type="AlphaFoldDB" id="A0A9D2VN80"/>
<dbReference type="Proteomes" id="UP000028294">
    <property type="component" value="Chromosome"/>
</dbReference>
<evidence type="ECO:0000313" key="2">
    <source>
        <dbReference type="EMBL" id="QCQ45947.1"/>
    </source>
</evidence>